<evidence type="ECO:0000313" key="3">
    <source>
        <dbReference type="Proteomes" id="UP001428817"/>
    </source>
</evidence>
<dbReference type="Gene3D" id="3.40.50.720">
    <property type="entry name" value="NAD(P)-binding Rossmann-like Domain"/>
    <property type="match status" value="1"/>
</dbReference>
<gene>
    <name evidence="2" type="ORF">GCM10023321_63030</name>
</gene>
<protein>
    <submittedName>
        <fullName evidence="2">Saccharopine dehydrogenase NADP-binding domain-containing protein</fullName>
    </submittedName>
</protein>
<organism evidence="2 3">
    <name type="scientific">Pseudonocardia eucalypti</name>
    <dbReference type="NCBI Taxonomy" id="648755"/>
    <lineage>
        <taxon>Bacteria</taxon>
        <taxon>Bacillati</taxon>
        <taxon>Actinomycetota</taxon>
        <taxon>Actinomycetes</taxon>
        <taxon>Pseudonocardiales</taxon>
        <taxon>Pseudonocardiaceae</taxon>
        <taxon>Pseudonocardia</taxon>
    </lineage>
</organism>
<dbReference type="EMBL" id="BAABJP010000039">
    <property type="protein sequence ID" value="GAA5168636.1"/>
    <property type="molecule type" value="Genomic_DNA"/>
</dbReference>
<dbReference type="InterPro" id="IPR005097">
    <property type="entry name" value="Sacchrp_dh_NADP-bd"/>
</dbReference>
<dbReference type="RefSeq" id="WP_185065467.1">
    <property type="nucleotide sequence ID" value="NZ_BAABJP010000039.1"/>
</dbReference>
<dbReference type="Proteomes" id="UP001428817">
    <property type="component" value="Unassembled WGS sequence"/>
</dbReference>
<dbReference type="PANTHER" id="PTHR43781">
    <property type="entry name" value="SACCHAROPINE DEHYDROGENASE"/>
    <property type="match status" value="1"/>
</dbReference>
<name>A0ABP9QWW7_9PSEU</name>
<dbReference type="InterPro" id="IPR036291">
    <property type="entry name" value="NAD(P)-bd_dom_sf"/>
</dbReference>
<dbReference type="SUPFAM" id="SSF51735">
    <property type="entry name" value="NAD(P)-binding Rossmann-fold domains"/>
    <property type="match status" value="1"/>
</dbReference>
<sequence>MTVAVYGASGFTAKLVVGELRRRNIDPMLVGRDAGRLRDTAERAGLPADAVRTAGLDDPGALAGTLRGASVVINCVAPYERFGEPVARAAVAAGVHYVDLAGEQPYVMRLFETLAGPAADAGVSVVPMVNDGGFLADLLAAATAVTLDRVDEVVLVHRLSGLGALSRGSGRTALANLEFFATGGPVYLDGEWRPDEPARTTEYRLPGATEPVPVVKFGVPEIATVPRHVPARRVEAVTTAEVAGLFSSVTPELVESLPEGPGEDVRGSDEFTVVADLRGPGGSARGVLTGADTYGTTAVAAVEAALRLRAGGAPAGVLAPAQAFDPAELLTAMGAHGVKWT</sequence>
<feature type="domain" description="Saccharopine dehydrogenase NADP binding" evidence="1">
    <location>
        <begin position="3"/>
        <end position="110"/>
    </location>
</feature>
<reference evidence="3" key="1">
    <citation type="journal article" date="2019" name="Int. J. Syst. Evol. Microbiol.">
        <title>The Global Catalogue of Microorganisms (GCM) 10K type strain sequencing project: providing services to taxonomists for standard genome sequencing and annotation.</title>
        <authorList>
            <consortium name="The Broad Institute Genomics Platform"/>
            <consortium name="The Broad Institute Genome Sequencing Center for Infectious Disease"/>
            <person name="Wu L."/>
            <person name="Ma J."/>
        </authorList>
    </citation>
    <scope>NUCLEOTIDE SEQUENCE [LARGE SCALE GENOMIC DNA]</scope>
    <source>
        <strain evidence="3">JCM 18303</strain>
    </source>
</reference>
<proteinExistence type="predicted"/>
<dbReference type="Pfam" id="PF03435">
    <property type="entry name" value="Sacchrp_dh_NADP"/>
    <property type="match status" value="1"/>
</dbReference>
<accession>A0ABP9QWW7</accession>
<evidence type="ECO:0000313" key="2">
    <source>
        <dbReference type="EMBL" id="GAA5168636.1"/>
    </source>
</evidence>
<evidence type="ECO:0000259" key="1">
    <source>
        <dbReference type="Pfam" id="PF03435"/>
    </source>
</evidence>
<dbReference type="PANTHER" id="PTHR43781:SF1">
    <property type="entry name" value="SACCHAROPINE DEHYDROGENASE"/>
    <property type="match status" value="1"/>
</dbReference>
<keyword evidence="3" id="KW-1185">Reference proteome</keyword>
<comment type="caution">
    <text evidence="2">The sequence shown here is derived from an EMBL/GenBank/DDBJ whole genome shotgun (WGS) entry which is preliminary data.</text>
</comment>